<dbReference type="PANTHER" id="PTHR30600:SF7">
    <property type="entry name" value="CYTOCHROME C PEROXIDASE-RELATED"/>
    <property type="match status" value="1"/>
</dbReference>
<evidence type="ECO:0000259" key="13">
    <source>
        <dbReference type="PROSITE" id="PS51007"/>
    </source>
</evidence>
<dbReference type="GO" id="GO:0042597">
    <property type="term" value="C:periplasmic space"/>
    <property type="evidence" value="ECO:0007669"/>
    <property type="project" value="UniProtKB-SubCell"/>
</dbReference>
<dbReference type="Pfam" id="PF03150">
    <property type="entry name" value="CCP_MauG"/>
    <property type="match status" value="1"/>
</dbReference>
<gene>
    <name evidence="14" type="ORF">GMD42_13235</name>
</gene>
<feature type="binding site" description="covalent" evidence="11">
    <location>
        <position position="59"/>
    </location>
    <ligand>
        <name>heme c</name>
        <dbReference type="ChEBI" id="CHEBI:61717"/>
        <label>1</label>
    </ligand>
</feature>
<evidence type="ECO:0000256" key="8">
    <source>
        <dbReference type="ARBA" id="ARBA00022982"/>
    </source>
</evidence>
<sequence>MRIQISVAAMLLSLSAVSQAAMFEPVPEPTIAPQDQAKVELGKMLWFDPRLSKSGFISCNSCHNLSTGGVDNLKTSVGHGWQQGPINSPTVLNAEKQIAQFWDGRAANLEEQAGGPIANPKEMASTHELAVQVIDSIPGYKPYFKKAFGTDKVTIKEITDALAAFEKTLTTPNSPFDRYLKGDKAALTPQQIKGFELFKTSGCTICHNGPLLGGSSYQKLGVVKPYQTTNTAQGRIEITKKDQDRMTFKVPQLRNIELTYPYFHDGEAKTLEDAVRIMGEVQLGKTYTPEQLADIVAWMKSLTGDQPKIVLPILPPNGKNTPQFDPWKKD</sequence>
<dbReference type="GO" id="GO:0020037">
    <property type="term" value="F:heme binding"/>
    <property type="evidence" value="ECO:0007669"/>
    <property type="project" value="InterPro"/>
</dbReference>
<dbReference type="GO" id="GO:0009055">
    <property type="term" value="F:electron transfer activity"/>
    <property type="evidence" value="ECO:0007669"/>
    <property type="project" value="InterPro"/>
</dbReference>
<evidence type="ECO:0000256" key="11">
    <source>
        <dbReference type="PIRSR" id="PIRSR000294-1"/>
    </source>
</evidence>
<dbReference type="SUPFAM" id="SSF46626">
    <property type="entry name" value="Cytochrome c"/>
    <property type="match status" value="2"/>
</dbReference>
<feature type="binding site" description="axial binding residue" evidence="12">
    <location>
        <position position="278"/>
    </location>
    <ligand>
        <name>heme c</name>
        <dbReference type="ChEBI" id="CHEBI:61717"/>
        <label>2</label>
    </ligand>
    <ligandPart>
        <name>Fe</name>
        <dbReference type="ChEBI" id="CHEBI:18248"/>
    </ligandPart>
</feature>
<dbReference type="GO" id="GO:0046872">
    <property type="term" value="F:metal ion binding"/>
    <property type="evidence" value="ECO:0007669"/>
    <property type="project" value="UniProtKB-KW"/>
</dbReference>
<dbReference type="AlphaFoldDB" id="A0A6I3S2F9"/>
<dbReference type="Pfam" id="PF00034">
    <property type="entry name" value="Cytochrom_C"/>
    <property type="match status" value="1"/>
</dbReference>
<dbReference type="InterPro" id="IPR051395">
    <property type="entry name" value="Cytochrome_c_Peroxidase/MauG"/>
</dbReference>
<evidence type="ECO:0000256" key="9">
    <source>
        <dbReference type="ARBA" id="ARBA00023002"/>
    </source>
</evidence>
<feature type="domain" description="Cytochrome c" evidence="13">
    <location>
        <begin position="37"/>
        <end position="145"/>
    </location>
</feature>
<dbReference type="InterPro" id="IPR004852">
    <property type="entry name" value="Di-haem_cyt_c_peroxidsae"/>
</dbReference>
<dbReference type="GO" id="GO:0004130">
    <property type="term" value="F:cytochrome-c peroxidase activity"/>
    <property type="evidence" value="ECO:0007669"/>
    <property type="project" value="TreeGrafter"/>
</dbReference>
<feature type="domain" description="Cytochrome c" evidence="13">
    <location>
        <begin position="189"/>
        <end position="303"/>
    </location>
</feature>
<evidence type="ECO:0000256" key="3">
    <source>
        <dbReference type="ARBA" id="ARBA00022559"/>
    </source>
</evidence>
<keyword evidence="2" id="KW-0813">Transport</keyword>
<comment type="caution">
    <text evidence="14">The sequence shown here is derived from an EMBL/GenBank/DDBJ whole genome shotgun (WGS) entry which is preliminary data.</text>
</comment>
<dbReference type="InterPro" id="IPR009056">
    <property type="entry name" value="Cyt_c-like_dom"/>
</dbReference>
<keyword evidence="3" id="KW-0575">Peroxidase</keyword>
<dbReference type="PANTHER" id="PTHR30600">
    <property type="entry name" value="CYTOCHROME C PEROXIDASE-RELATED"/>
    <property type="match status" value="1"/>
</dbReference>
<dbReference type="Proteomes" id="UP000462362">
    <property type="component" value="Unassembled WGS sequence"/>
</dbReference>
<dbReference type="PIRSF" id="PIRSF000294">
    <property type="entry name" value="Cytochrome-c_peroxidase"/>
    <property type="match status" value="1"/>
</dbReference>
<organism evidence="14 15">
    <name type="scientific">Parasutterella excrementihominis</name>
    <dbReference type="NCBI Taxonomy" id="487175"/>
    <lineage>
        <taxon>Bacteria</taxon>
        <taxon>Pseudomonadati</taxon>
        <taxon>Pseudomonadota</taxon>
        <taxon>Betaproteobacteria</taxon>
        <taxon>Burkholderiales</taxon>
        <taxon>Sutterellaceae</taxon>
        <taxon>Parasutterella</taxon>
    </lineage>
</organism>
<keyword evidence="10 12" id="KW-0408">Iron</keyword>
<accession>A0A6I3S2F9</accession>
<keyword evidence="5 12" id="KW-0479">Metal-binding</keyword>
<dbReference type="Gene3D" id="1.10.760.10">
    <property type="entry name" value="Cytochrome c-like domain"/>
    <property type="match status" value="2"/>
</dbReference>
<evidence type="ECO:0000256" key="5">
    <source>
        <dbReference type="ARBA" id="ARBA00022723"/>
    </source>
</evidence>
<keyword evidence="9" id="KW-0560">Oxidoreductase</keyword>
<keyword evidence="8" id="KW-0249">Electron transport</keyword>
<feature type="binding site" description="covalent" evidence="11">
    <location>
        <position position="62"/>
    </location>
    <ligand>
        <name>heme c</name>
        <dbReference type="ChEBI" id="CHEBI:61717"/>
        <label>1</label>
    </ligand>
</feature>
<keyword evidence="7" id="KW-0574">Periplasm</keyword>
<feature type="binding site" description="covalent" evidence="11">
    <location>
        <position position="206"/>
    </location>
    <ligand>
        <name>heme c</name>
        <dbReference type="ChEBI" id="CHEBI:61717"/>
        <label>2</label>
    </ligand>
</feature>
<feature type="binding site" description="axial binding residue" evidence="12">
    <location>
        <position position="63"/>
    </location>
    <ligand>
        <name>heme c</name>
        <dbReference type="ChEBI" id="CHEBI:61717"/>
        <label>1</label>
    </ligand>
    <ligandPart>
        <name>Fe</name>
        <dbReference type="ChEBI" id="CHEBI:18248"/>
    </ligandPart>
</feature>
<dbReference type="InterPro" id="IPR036909">
    <property type="entry name" value="Cyt_c-like_dom_sf"/>
</dbReference>
<dbReference type="InterPro" id="IPR026259">
    <property type="entry name" value="MauG/Cytc_peroxidase"/>
</dbReference>
<feature type="binding site" description="axial binding residue" evidence="12">
    <location>
        <position position="207"/>
    </location>
    <ligand>
        <name>heme c</name>
        <dbReference type="ChEBI" id="CHEBI:61717"/>
        <label>2</label>
    </ligand>
    <ligandPart>
        <name>Fe</name>
        <dbReference type="ChEBI" id="CHEBI:18248"/>
    </ligandPart>
</feature>
<dbReference type="EMBL" id="WNCL01000096">
    <property type="protein sequence ID" value="MTU44521.1"/>
    <property type="molecule type" value="Genomic_DNA"/>
</dbReference>
<reference evidence="14 15" key="1">
    <citation type="journal article" date="2019" name="Nat. Med.">
        <title>A library of human gut bacterial isolates paired with longitudinal multiomics data enables mechanistic microbiome research.</title>
        <authorList>
            <person name="Poyet M."/>
            <person name="Groussin M."/>
            <person name="Gibbons S.M."/>
            <person name="Avila-Pacheco J."/>
            <person name="Jiang X."/>
            <person name="Kearney S.M."/>
            <person name="Perrotta A.R."/>
            <person name="Berdy B."/>
            <person name="Zhao S."/>
            <person name="Lieberman T.D."/>
            <person name="Swanson P.K."/>
            <person name="Smith M."/>
            <person name="Roesemann S."/>
            <person name="Alexander J.E."/>
            <person name="Rich S.A."/>
            <person name="Livny J."/>
            <person name="Vlamakis H."/>
            <person name="Clish C."/>
            <person name="Bullock K."/>
            <person name="Deik A."/>
            <person name="Scott J."/>
            <person name="Pierce K.A."/>
            <person name="Xavier R.J."/>
            <person name="Alm E.J."/>
        </authorList>
    </citation>
    <scope>NUCLEOTIDE SEQUENCE [LARGE SCALE GENOMIC DNA]</scope>
    <source>
        <strain evidence="14 15">BIOML-A2</strain>
    </source>
</reference>
<dbReference type="GeneID" id="43348715"/>
<evidence type="ECO:0000256" key="10">
    <source>
        <dbReference type="ARBA" id="ARBA00023004"/>
    </source>
</evidence>
<comment type="cofactor">
    <cofactor evidence="11">
        <name>heme</name>
        <dbReference type="ChEBI" id="CHEBI:30413"/>
    </cofactor>
    <text evidence="11">Binds 2 heme groups.</text>
</comment>
<name>A0A6I3S2F9_9BURK</name>
<keyword evidence="4 11" id="KW-0349">Heme</keyword>
<evidence type="ECO:0000313" key="14">
    <source>
        <dbReference type="EMBL" id="MTU44521.1"/>
    </source>
</evidence>
<evidence type="ECO:0000256" key="4">
    <source>
        <dbReference type="ARBA" id="ARBA00022617"/>
    </source>
</evidence>
<evidence type="ECO:0000256" key="1">
    <source>
        <dbReference type="ARBA" id="ARBA00004418"/>
    </source>
</evidence>
<dbReference type="FunFam" id="1.10.760.10:FF:000004">
    <property type="entry name" value="Cytochrome c peroxidase"/>
    <property type="match status" value="1"/>
</dbReference>
<evidence type="ECO:0000256" key="7">
    <source>
        <dbReference type="ARBA" id="ARBA00022764"/>
    </source>
</evidence>
<feature type="binding site" description="covalent" evidence="11">
    <location>
        <position position="203"/>
    </location>
    <ligand>
        <name>heme c</name>
        <dbReference type="ChEBI" id="CHEBI:61717"/>
        <label>2</label>
    </ligand>
</feature>
<evidence type="ECO:0000256" key="12">
    <source>
        <dbReference type="PIRSR" id="PIRSR000294-2"/>
    </source>
</evidence>
<keyword evidence="6" id="KW-0732">Signal</keyword>
<dbReference type="RefSeq" id="WP_008811451.1">
    <property type="nucleotide sequence ID" value="NZ_CAJUON010000008.1"/>
</dbReference>
<feature type="binding site" description="axial binding residue" evidence="12">
    <location>
        <position position="79"/>
    </location>
    <ligand>
        <name>heme c</name>
        <dbReference type="ChEBI" id="CHEBI:61717"/>
        <label>1</label>
    </ligand>
    <ligandPart>
        <name>Fe</name>
        <dbReference type="ChEBI" id="CHEBI:18248"/>
    </ligandPart>
</feature>
<proteinExistence type="predicted"/>
<comment type="PTM">
    <text evidence="11">Binds 2 heme groups per subunit.</text>
</comment>
<evidence type="ECO:0000256" key="6">
    <source>
        <dbReference type="ARBA" id="ARBA00022729"/>
    </source>
</evidence>
<protein>
    <submittedName>
        <fullName evidence="14">C-type cytochrome</fullName>
    </submittedName>
</protein>
<evidence type="ECO:0000313" key="15">
    <source>
        <dbReference type="Proteomes" id="UP000462362"/>
    </source>
</evidence>
<dbReference type="PROSITE" id="PS51007">
    <property type="entry name" value="CYTC"/>
    <property type="match status" value="2"/>
</dbReference>
<evidence type="ECO:0000256" key="2">
    <source>
        <dbReference type="ARBA" id="ARBA00022448"/>
    </source>
</evidence>
<comment type="subcellular location">
    <subcellularLocation>
        <location evidence="1">Periplasm</location>
    </subcellularLocation>
</comment>